<protein>
    <recommendedName>
        <fullName evidence="3">DNA alkylation repair protein</fullName>
    </recommendedName>
</protein>
<reference evidence="1 2" key="1">
    <citation type="submission" date="2019-06" db="EMBL/GenBank/DDBJ databases">
        <title>Draft genome of Aliikangiella marina GYP-15.</title>
        <authorList>
            <person name="Wang G."/>
        </authorList>
    </citation>
    <scope>NUCLEOTIDE SEQUENCE [LARGE SCALE GENOMIC DNA]</scope>
    <source>
        <strain evidence="1 2">GYP-15</strain>
    </source>
</reference>
<dbReference type="InterPro" id="IPR016024">
    <property type="entry name" value="ARM-type_fold"/>
</dbReference>
<proteinExistence type="predicted"/>
<comment type="caution">
    <text evidence="1">The sequence shown here is derived from an EMBL/GenBank/DDBJ whole genome shotgun (WGS) entry which is preliminary data.</text>
</comment>
<dbReference type="Proteomes" id="UP000317839">
    <property type="component" value="Unassembled WGS sequence"/>
</dbReference>
<evidence type="ECO:0000313" key="1">
    <source>
        <dbReference type="EMBL" id="TQV73662.1"/>
    </source>
</evidence>
<accession>A0A545T8W7</accession>
<dbReference type="RefSeq" id="WP_142942370.1">
    <property type="nucleotide sequence ID" value="NZ_VIKR01000003.1"/>
</dbReference>
<dbReference type="PANTHER" id="PTHR41291">
    <property type="entry name" value="DNA ALKYLATION REPAIR PROTEIN"/>
    <property type="match status" value="1"/>
</dbReference>
<name>A0A545T8W7_9GAMM</name>
<dbReference type="EMBL" id="VIKR01000003">
    <property type="protein sequence ID" value="TQV73662.1"/>
    <property type="molecule type" value="Genomic_DNA"/>
</dbReference>
<dbReference type="InterPro" id="IPR014825">
    <property type="entry name" value="DNA_alkylation"/>
</dbReference>
<dbReference type="AlphaFoldDB" id="A0A545T8W7"/>
<evidence type="ECO:0000313" key="2">
    <source>
        <dbReference type="Proteomes" id="UP000317839"/>
    </source>
</evidence>
<dbReference type="SUPFAM" id="SSF48371">
    <property type="entry name" value="ARM repeat"/>
    <property type="match status" value="1"/>
</dbReference>
<gene>
    <name evidence="1" type="ORF">FLL45_12375</name>
</gene>
<evidence type="ECO:0008006" key="3">
    <source>
        <dbReference type="Google" id="ProtNLM"/>
    </source>
</evidence>
<dbReference type="Gene3D" id="1.25.10.90">
    <property type="match status" value="1"/>
</dbReference>
<dbReference type="Pfam" id="PF08713">
    <property type="entry name" value="DNA_alkylation"/>
    <property type="match status" value="1"/>
</dbReference>
<keyword evidence="2" id="KW-1185">Reference proteome</keyword>
<organism evidence="1 2">
    <name type="scientific">Aliikangiella marina</name>
    <dbReference type="NCBI Taxonomy" id="1712262"/>
    <lineage>
        <taxon>Bacteria</taxon>
        <taxon>Pseudomonadati</taxon>
        <taxon>Pseudomonadota</taxon>
        <taxon>Gammaproteobacteria</taxon>
        <taxon>Oceanospirillales</taxon>
        <taxon>Pleioneaceae</taxon>
        <taxon>Aliikangiella</taxon>
    </lineage>
</organism>
<dbReference type="OrthoDB" id="7345147at2"/>
<dbReference type="PANTHER" id="PTHR41291:SF1">
    <property type="entry name" value="DNA ALKYLATION REPAIR PROTEIN"/>
    <property type="match status" value="1"/>
</dbReference>
<sequence>MNKIEVMALLQANQNERGLKRWQSMGSSNGGLLSYGIGLTQLRKIAKQIGRDHALAKSLWQSNYYDAKVISLLIDEPKSLTREQIEDQVENLNAGMLCHVFSSCDATLAKSPMVKEVAEDWLKSNDETRRRCGYGLLYELSKNKKNKSLNDDFFLKWLSHINKTIDNEENWVRLSQGGALIGIGKRSKVLNKEAIEISRRVGPIKYSDGERKCEPLDVLKHLTSEQLKKKFS</sequence>